<sequence>MEQARNNRRIDPWSQSLVGLCIGIPSGEPYNDSWGIIQKTTFQIAVSSHNHDDPDFTLYDSEVHYRAIPTSIHAPYGPYPWKVAIIPEELKIPYETSFVSFTEIQK</sequence>
<dbReference type="EMBL" id="KV878593">
    <property type="protein sequence ID" value="OJJ55208.1"/>
    <property type="molecule type" value="Genomic_DNA"/>
</dbReference>
<evidence type="ECO:0000313" key="2">
    <source>
        <dbReference type="Proteomes" id="UP000184356"/>
    </source>
</evidence>
<dbReference type="Proteomes" id="UP000184356">
    <property type="component" value="Unassembled WGS sequence"/>
</dbReference>
<evidence type="ECO:0000313" key="1">
    <source>
        <dbReference type="EMBL" id="OJJ55208.1"/>
    </source>
</evidence>
<organism evidence="1 2">
    <name type="scientific">Aspergillus sydowii CBS 593.65</name>
    <dbReference type="NCBI Taxonomy" id="1036612"/>
    <lineage>
        <taxon>Eukaryota</taxon>
        <taxon>Fungi</taxon>
        <taxon>Dikarya</taxon>
        <taxon>Ascomycota</taxon>
        <taxon>Pezizomycotina</taxon>
        <taxon>Eurotiomycetes</taxon>
        <taxon>Eurotiomycetidae</taxon>
        <taxon>Eurotiales</taxon>
        <taxon>Aspergillaceae</taxon>
        <taxon>Aspergillus</taxon>
        <taxon>Aspergillus subgen. Nidulantes</taxon>
    </lineage>
</organism>
<reference evidence="2" key="1">
    <citation type="journal article" date="2017" name="Genome Biol.">
        <title>Comparative genomics reveals high biological diversity and specific adaptations in the industrially and medically important fungal genus Aspergillus.</title>
        <authorList>
            <person name="de Vries R.P."/>
            <person name="Riley R."/>
            <person name="Wiebenga A."/>
            <person name="Aguilar-Osorio G."/>
            <person name="Amillis S."/>
            <person name="Uchima C.A."/>
            <person name="Anderluh G."/>
            <person name="Asadollahi M."/>
            <person name="Askin M."/>
            <person name="Barry K."/>
            <person name="Battaglia E."/>
            <person name="Bayram O."/>
            <person name="Benocci T."/>
            <person name="Braus-Stromeyer S.A."/>
            <person name="Caldana C."/>
            <person name="Canovas D."/>
            <person name="Cerqueira G.C."/>
            <person name="Chen F."/>
            <person name="Chen W."/>
            <person name="Choi C."/>
            <person name="Clum A."/>
            <person name="Dos Santos R.A."/>
            <person name="Damasio A.R."/>
            <person name="Diallinas G."/>
            <person name="Emri T."/>
            <person name="Fekete E."/>
            <person name="Flipphi M."/>
            <person name="Freyberg S."/>
            <person name="Gallo A."/>
            <person name="Gournas C."/>
            <person name="Habgood R."/>
            <person name="Hainaut M."/>
            <person name="Harispe M.L."/>
            <person name="Henrissat B."/>
            <person name="Hilden K.S."/>
            <person name="Hope R."/>
            <person name="Hossain A."/>
            <person name="Karabika E."/>
            <person name="Karaffa L."/>
            <person name="Karanyi Z."/>
            <person name="Krasevec N."/>
            <person name="Kuo A."/>
            <person name="Kusch H."/>
            <person name="LaButti K."/>
            <person name="Lagendijk E.L."/>
            <person name="Lapidus A."/>
            <person name="Levasseur A."/>
            <person name="Lindquist E."/>
            <person name="Lipzen A."/>
            <person name="Logrieco A.F."/>
            <person name="MacCabe A."/>
            <person name="Maekelae M.R."/>
            <person name="Malavazi I."/>
            <person name="Melin P."/>
            <person name="Meyer V."/>
            <person name="Mielnichuk N."/>
            <person name="Miskei M."/>
            <person name="Molnar A.P."/>
            <person name="Mule G."/>
            <person name="Ngan C.Y."/>
            <person name="Orejas M."/>
            <person name="Orosz E."/>
            <person name="Ouedraogo J.P."/>
            <person name="Overkamp K.M."/>
            <person name="Park H.-S."/>
            <person name="Perrone G."/>
            <person name="Piumi F."/>
            <person name="Punt P.J."/>
            <person name="Ram A.F."/>
            <person name="Ramon A."/>
            <person name="Rauscher S."/>
            <person name="Record E."/>
            <person name="Riano-Pachon D.M."/>
            <person name="Robert V."/>
            <person name="Roehrig J."/>
            <person name="Ruller R."/>
            <person name="Salamov A."/>
            <person name="Salih N.S."/>
            <person name="Samson R.A."/>
            <person name="Sandor E."/>
            <person name="Sanguinetti M."/>
            <person name="Schuetze T."/>
            <person name="Sepcic K."/>
            <person name="Shelest E."/>
            <person name="Sherlock G."/>
            <person name="Sophianopoulou V."/>
            <person name="Squina F.M."/>
            <person name="Sun H."/>
            <person name="Susca A."/>
            <person name="Todd R.B."/>
            <person name="Tsang A."/>
            <person name="Unkles S.E."/>
            <person name="van de Wiele N."/>
            <person name="van Rossen-Uffink D."/>
            <person name="Oliveira J.V."/>
            <person name="Vesth T.C."/>
            <person name="Visser J."/>
            <person name="Yu J.-H."/>
            <person name="Zhou M."/>
            <person name="Andersen M.R."/>
            <person name="Archer D.B."/>
            <person name="Baker S.E."/>
            <person name="Benoit I."/>
            <person name="Brakhage A.A."/>
            <person name="Braus G.H."/>
            <person name="Fischer R."/>
            <person name="Frisvad J.C."/>
            <person name="Goldman G.H."/>
            <person name="Houbraken J."/>
            <person name="Oakley B."/>
            <person name="Pocsi I."/>
            <person name="Scazzocchio C."/>
            <person name="Seiboth B."/>
            <person name="vanKuyk P.A."/>
            <person name="Wortman J."/>
            <person name="Dyer P.S."/>
            <person name="Grigoriev I.V."/>
        </authorList>
    </citation>
    <scope>NUCLEOTIDE SEQUENCE [LARGE SCALE GENOMIC DNA]</scope>
    <source>
        <strain evidence="2">CBS 593.65</strain>
    </source>
</reference>
<keyword evidence="2" id="KW-1185">Reference proteome</keyword>
<dbReference type="VEuPathDB" id="FungiDB:ASPSYDRAFT_93218"/>
<dbReference type="AlphaFoldDB" id="A0A1L9T724"/>
<protein>
    <submittedName>
        <fullName evidence="1">Uncharacterized protein</fullName>
    </submittedName>
</protein>
<gene>
    <name evidence="1" type="ORF">ASPSYDRAFT_93218</name>
</gene>
<proteinExistence type="predicted"/>
<dbReference type="GeneID" id="63768879"/>
<name>A0A1L9T724_9EURO</name>
<dbReference type="RefSeq" id="XP_040699014.1">
    <property type="nucleotide sequence ID" value="XM_040852806.1"/>
</dbReference>
<accession>A0A1L9T724</accession>